<keyword evidence="7 8" id="KW-0472">Membrane</keyword>
<evidence type="ECO:0000256" key="9">
    <source>
        <dbReference type="SAM" id="MobiDB-lite"/>
    </source>
</evidence>
<dbReference type="InterPro" id="IPR024671">
    <property type="entry name" value="Atg22-like"/>
</dbReference>
<dbReference type="AlphaFoldDB" id="A0A1Y1UH29"/>
<feature type="transmembrane region" description="Helical" evidence="8">
    <location>
        <begin position="464"/>
        <end position="492"/>
    </location>
</feature>
<dbReference type="InParanoid" id="A0A1Y1UH29"/>
<dbReference type="EMBL" id="NBSH01000006">
    <property type="protein sequence ID" value="ORX37289.1"/>
    <property type="molecule type" value="Genomic_DNA"/>
</dbReference>
<protein>
    <recommendedName>
        <fullName evidence="8">Autophagy-related protein</fullName>
    </recommendedName>
</protein>
<evidence type="ECO:0000256" key="6">
    <source>
        <dbReference type="ARBA" id="ARBA00023006"/>
    </source>
</evidence>
<dbReference type="GO" id="GO:0006914">
    <property type="term" value="P:autophagy"/>
    <property type="evidence" value="ECO:0007669"/>
    <property type="project" value="UniProtKB-KW"/>
</dbReference>
<feature type="transmembrane region" description="Helical" evidence="8">
    <location>
        <begin position="150"/>
        <end position="169"/>
    </location>
</feature>
<reference evidence="10 11" key="1">
    <citation type="submission" date="2017-03" db="EMBL/GenBank/DDBJ databases">
        <title>Widespread Adenine N6-methylation of Active Genes in Fungi.</title>
        <authorList>
            <consortium name="DOE Joint Genome Institute"/>
            <person name="Mondo S.J."/>
            <person name="Dannebaum R.O."/>
            <person name="Kuo R.C."/>
            <person name="Louie K.B."/>
            <person name="Bewick A.J."/>
            <person name="Labutti K."/>
            <person name="Haridas S."/>
            <person name="Kuo A."/>
            <person name="Salamov A."/>
            <person name="Ahrendt S.R."/>
            <person name="Lau R."/>
            <person name="Bowen B.P."/>
            <person name="Lipzen A."/>
            <person name="Sullivan W."/>
            <person name="Andreopoulos W.B."/>
            <person name="Clum A."/>
            <person name="Lindquist E."/>
            <person name="Daum C."/>
            <person name="Northen T.R."/>
            <person name="Ramamoorthy G."/>
            <person name="Schmitz R.J."/>
            <person name="Gryganskyi A."/>
            <person name="Culley D."/>
            <person name="Magnuson J."/>
            <person name="James T.Y."/>
            <person name="O'Malley M.A."/>
            <person name="Stajich J.E."/>
            <person name="Spatafora J.W."/>
            <person name="Visel A."/>
            <person name="Grigoriev I.V."/>
        </authorList>
    </citation>
    <scope>NUCLEOTIDE SEQUENCE [LARGE SCALE GENOMIC DNA]</scope>
    <source>
        <strain evidence="10 11">NRRL Y-17943</strain>
    </source>
</reference>
<dbReference type="RefSeq" id="XP_021871327.1">
    <property type="nucleotide sequence ID" value="XM_022018229.1"/>
</dbReference>
<feature type="transmembrane region" description="Helical" evidence="8">
    <location>
        <begin position="71"/>
        <end position="93"/>
    </location>
</feature>
<keyword evidence="3 8" id="KW-0813">Transport</keyword>
<evidence type="ECO:0000256" key="4">
    <source>
        <dbReference type="ARBA" id="ARBA00022692"/>
    </source>
</evidence>
<feature type="transmembrane region" description="Helical" evidence="8">
    <location>
        <begin position="238"/>
        <end position="262"/>
    </location>
</feature>
<evidence type="ECO:0000256" key="2">
    <source>
        <dbReference type="ARBA" id="ARBA00006978"/>
    </source>
</evidence>
<evidence type="ECO:0000256" key="8">
    <source>
        <dbReference type="RuleBase" id="RU363073"/>
    </source>
</evidence>
<keyword evidence="6 8" id="KW-0072">Autophagy</keyword>
<sequence>MSVNAAQTGGDAEKNIQEQEVDVEKNNYDANVADEEPEYINAHQSVGLAVIEQQTIIPTTGARKVTTKKEYWAYVLWFVLGQGVGVGNYGSAVQQALLNQAFPSGFVEWGGRYLPLNSMILDLTGILFAVQVVCLVLIGPYADYGNWRPYILQFFTFILCATTLGFAGLKNGSDWQVANFLYILGSVALNVANSFYFAIFPGLVRDLPKMIESEQAVLNGTRRPEEHARLDMLERSKLYNITNIVSSAICLVLLGMATGVAYKIGTATQEQLDLGYRVLVGTFGAVNVICCIPWFVYEQYRPGQQLPKNTNFLSAGPKQLWQAAKYAKGLKQSIIYLVAFFILQDVLGTAGTVVGILQNKTINFSTMGFSGLTLILYLGGGGGTIIANWIQQRWKISVKTMLIIGVVFQLLPLVWGMIGNWTTKVGFHHTWEFWANSCYNVTGGFWGSYSIIMITEVVPAPKMYLFMALFNCVGKTSAFIGPFIGSAIIARAGGNTNAAYYFLLPFALVGFGALLMINTDQAKIDNALFLEAESQDLYEHTAQMEKDIPVVQVAPMIVH</sequence>
<dbReference type="PANTHER" id="PTHR23519:SF5">
    <property type="entry name" value="AUTOPHAGY-RELATED PROTEIN"/>
    <property type="match status" value="1"/>
</dbReference>
<feature type="transmembrane region" description="Helical" evidence="8">
    <location>
        <begin position="274"/>
        <end position="297"/>
    </location>
</feature>
<comment type="subcellular location">
    <subcellularLocation>
        <location evidence="1 8">Vacuole membrane</location>
        <topology evidence="1 8">Multi-pass membrane protein</topology>
    </subcellularLocation>
</comment>
<keyword evidence="8" id="KW-0029">Amino-acid transport</keyword>
<keyword evidence="11" id="KW-1185">Reference proteome</keyword>
<evidence type="ECO:0000256" key="1">
    <source>
        <dbReference type="ARBA" id="ARBA00004128"/>
    </source>
</evidence>
<feature type="region of interest" description="Disordered" evidence="9">
    <location>
        <begin position="1"/>
        <end position="21"/>
    </location>
</feature>
<gene>
    <name evidence="10" type="ORF">BD324DRAFT_650893</name>
</gene>
<comment type="caution">
    <text evidence="10">The sequence shown here is derived from an EMBL/GenBank/DDBJ whole genome shotgun (WGS) entry which is preliminary data.</text>
</comment>
<comment type="function">
    <text evidence="8">Vacuolar effluxer which mediate the efflux of amino acids resulting from autophagic degradation. The release of autophagic amino acids allows the maintenance of protein synthesis and viability during nitrogen starvation.</text>
</comment>
<dbReference type="PANTHER" id="PTHR23519">
    <property type="entry name" value="AUTOPHAGY-RELATED PROTEIN 22"/>
    <property type="match status" value="1"/>
</dbReference>
<dbReference type="Pfam" id="PF11700">
    <property type="entry name" value="ATG22"/>
    <property type="match status" value="1"/>
</dbReference>
<feature type="transmembrane region" description="Helical" evidence="8">
    <location>
        <begin position="181"/>
        <end position="204"/>
    </location>
</feature>
<keyword evidence="8" id="KW-0926">Vacuole</keyword>
<accession>A0A1Y1UH29</accession>
<dbReference type="GO" id="GO:0006865">
    <property type="term" value="P:amino acid transport"/>
    <property type="evidence" value="ECO:0007669"/>
    <property type="project" value="UniProtKB-KW"/>
</dbReference>
<dbReference type="GeneID" id="33560038"/>
<proteinExistence type="inferred from homology"/>
<feature type="transmembrane region" description="Helical" evidence="8">
    <location>
        <begin position="498"/>
        <end position="517"/>
    </location>
</feature>
<dbReference type="Proteomes" id="UP000193218">
    <property type="component" value="Unassembled WGS sequence"/>
</dbReference>
<organism evidence="10 11">
    <name type="scientific">Kockovaella imperatae</name>
    <dbReference type="NCBI Taxonomy" id="4999"/>
    <lineage>
        <taxon>Eukaryota</taxon>
        <taxon>Fungi</taxon>
        <taxon>Dikarya</taxon>
        <taxon>Basidiomycota</taxon>
        <taxon>Agaricomycotina</taxon>
        <taxon>Tremellomycetes</taxon>
        <taxon>Tremellales</taxon>
        <taxon>Cuniculitremaceae</taxon>
        <taxon>Kockovaella</taxon>
    </lineage>
</organism>
<feature type="transmembrane region" description="Helical" evidence="8">
    <location>
        <begin position="402"/>
        <end position="421"/>
    </location>
</feature>
<evidence type="ECO:0000313" key="11">
    <source>
        <dbReference type="Proteomes" id="UP000193218"/>
    </source>
</evidence>
<dbReference type="OrthoDB" id="42657at2759"/>
<feature type="transmembrane region" description="Helical" evidence="8">
    <location>
        <begin position="369"/>
        <end position="390"/>
    </location>
</feature>
<dbReference type="GO" id="GO:0005774">
    <property type="term" value="C:vacuolar membrane"/>
    <property type="evidence" value="ECO:0007669"/>
    <property type="project" value="UniProtKB-SubCell"/>
</dbReference>
<keyword evidence="5 8" id="KW-1133">Transmembrane helix</keyword>
<comment type="similarity">
    <text evidence="2 8">Belongs to the ATG22 family.</text>
</comment>
<keyword evidence="4 8" id="KW-0812">Transmembrane</keyword>
<dbReference type="InterPro" id="IPR036259">
    <property type="entry name" value="MFS_trans_sf"/>
</dbReference>
<evidence type="ECO:0000256" key="7">
    <source>
        <dbReference type="ARBA" id="ARBA00023136"/>
    </source>
</evidence>
<feature type="transmembrane region" description="Helical" evidence="8">
    <location>
        <begin position="433"/>
        <end position="452"/>
    </location>
</feature>
<dbReference type="InterPro" id="IPR050495">
    <property type="entry name" value="ATG22/LtaA_families"/>
</dbReference>
<evidence type="ECO:0000256" key="5">
    <source>
        <dbReference type="ARBA" id="ARBA00022989"/>
    </source>
</evidence>
<feature type="compositionally biased region" description="Basic and acidic residues" evidence="9">
    <location>
        <begin position="11"/>
        <end position="21"/>
    </location>
</feature>
<evidence type="ECO:0000313" key="10">
    <source>
        <dbReference type="EMBL" id="ORX37289.1"/>
    </source>
</evidence>
<feature type="transmembrane region" description="Helical" evidence="8">
    <location>
        <begin position="113"/>
        <end position="138"/>
    </location>
</feature>
<feature type="transmembrane region" description="Helical" evidence="8">
    <location>
        <begin position="334"/>
        <end position="357"/>
    </location>
</feature>
<dbReference type="SUPFAM" id="SSF103473">
    <property type="entry name" value="MFS general substrate transporter"/>
    <property type="match status" value="1"/>
</dbReference>
<evidence type="ECO:0000256" key="3">
    <source>
        <dbReference type="ARBA" id="ARBA00022448"/>
    </source>
</evidence>
<name>A0A1Y1UH29_9TREE</name>
<dbReference type="Gene3D" id="1.20.1250.20">
    <property type="entry name" value="MFS general substrate transporter like domains"/>
    <property type="match status" value="1"/>
</dbReference>